<sequence length="316" mass="33560">MSLMQTCADVESVVARARSLFGSSGSIEVPDSTAGHLTSGAESVTVAQQRTADLSGPGIQSYREMAQQSVAPLTTGATSDTTLATHVGTAAAVSQANALRMDQIAATVKAITKAAPTASTSAEERVILSALRSQVAQVAQVVQGAQQQASALAGQIRMLDYPKDAPVHGLSTGDEPAHGKDPRYWVDVTKIIHVADGELAPAGTKQIGPGLYYPYDDESYRVPPPPPEAKYPLDIKDITQPRPGALAPWGTKELAPGFYSPTPDSHDVLDPPWSPPQQPIDVRDIIHIPKGQLAPWGYVEYLPGWWVPDRSAFGPR</sequence>
<evidence type="ECO:0000313" key="1">
    <source>
        <dbReference type="EMBL" id="MEB3033312.1"/>
    </source>
</evidence>
<comment type="caution">
    <text evidence="1">The sequence shown here is derived from an EMBL/GenBank/DDBJ whole genome shotgun (WGS) entry which is preliminary data.</text>
</comment>
<dbReference type="Proteomes" id="UP001298593">
    <property type="component" value="Unassembled WGS sequence"/>
</dbReference>
<evidence type="ECO:0000313" key="2">
    <source>
        <dbReference type="Proteomes" id="UP001298593"/>
    </source>
</evidence>
<keyword evidence="2" id="KW-1185">Reference proteome</keyword>
<name>A0ABU5XZY5_9MYCO</name>
<proteinExistence type="predicted"/>
<dbReference type="RefSeq" id="WP_329780114.1">
    <property type="nucleotide sequence ID" value="NZ_JAYJJU010000018.1"/>
</dbReference>
<reference evidence="1 2" key="1">
    <citation type="submission" date="2023-12" db="EMBL/GenBank/DDBJ databases">
        <title>Description of new species of Mycobacterium terrae complex isolated from sewage at the Sao Paulo Zoological Park Foundation in Brazil.</title>
        <authorList>
            <person name="Romagnoli C.L."/>
            <person name="Conceicao E.C."/>
            <person name="Machado E."/>
            <person name="Barreto L.B.P.F."/>
            <person name="Sharma A."/>
            <person name="Silva N.M."/>
            <person name="Marques L.E."/>
            <person name="Juliana M.A."/>
            <person name="Lourenco M.C.S."/>
            <person name="Digiampietri L.A."/>
            <person name="Suffys P.N."/>
            <person name="Viana-Niero C."/>
        </authorList>
    </citation>
    <scope>NUCLEOTIDE SEQUENCE [LARGE SCALE GENOMIC DNA]</scope>
    <source>
        <strain evidence="1 2">MYC340</strain>
    </source>
</reference>
<dbReference type="EMBL" id="JAYJJU010000018">
    <property type="protein sequence ID" value="MEB3033312.1"/>
    <property type="molecule type" value="Genomic_DNA"/>
</dbReference>
<accession>A0ABU5XZY5</accession>
<organism evidence="1 2">
    <name type="scientific">[Mycobacterium] nativiensis</name>
    <dbReference type="NCBI Taxonomy" id="2855503"/>
    <lineage>
        <taxon>Bacteria</taxon>
        <taxon>Bacillati</taxon>
        <taxon>Actinomycetota</taxon>
        <taxon>Actinomycetes</taxon>
        <taxon>Mycobacteriales</taxon>
        <taxon>Mycobacteriaceae</taxon>
        <taxon>Mycolicibacter</taxon>
    </lineage>
</organism>
<gene>
    <name evidence="1" type="ORF">KV113_17310</name>
</gene>
<protein>
    <submittedName>
        <fullName evidence="1">DUF4226 domain-containing protein</fullName>
    </submittedName>
</protein>